<dbReference type="GO" id="GO:0005509">
    <property type="term" value="F:calcium ion binding"/>
    <property type="evidence" value="ECO:0007669"/>
    <property type="project" value="InterPro"/>
</dbReference>
<feature type="region of interest" description="Disordered" evidence="5">
    <location>
        <begin position="55"/>
        <end position="155"/>
    </location>
</feature>
<dbReference type="InterPro" id="IPR001680">
    <property type="entry name" value="WD40_rpt"/>
</dbReference>
<accession>A0A6P4ZTV9</accession>
<dbReference type="SUPFAM" id="SSF50978">
    <property type="entry name" value="WD40 repeat-like"/>
    <property type="match status" value="1"/>
</dbReference>
<feature type="repeat" description="WD" evidence="4">
    <location>
        <begin position="830"/>
        <end position="862"/>
    </location>
</feature>
<keyword evidence="3" id="KW-0106">Calcium</keyword>
<dbReference type="Pfam" id="PF13499">
    <property type="entry name" value="EF-hand_7"/>
    <property type="match status" value="1"/>
</dbReference>
<dbReference type="PANTHER" id="PTHR44324">
    <property type="entry name" value="WD40 REPEAT DOMAIN 95"/>
    <property type="match status" value="1"/>
</dbReference>
<dbReference type="PROSITE" id="PS50294">
    <property type="entry name" value="WD_REPEATS_REGION"/>
    <property type="match status" value="2"/>
</dbReference>
<evidence type="ECO:0000256" key="2">
    <source>
        <dbReference type="ARBA" id="ARBA00022737"/>
    </source>
</evidence>
<dbReference type="Gene3D" id="1.10.238.10">
    <property type="entry name" value="EF-hand"/>
    <property type="match status" value="1"/>
</dbReference>
<evidence type="ECO:0000256" key="3">
    <source>
        <dbReference type="ARBA" id="ARBA00022837"/>
    </source>
</evidence>
<feature type="region of interest" description="Disordered" evidence="5">
    <location>
        <begin position="1090"/>
        <end position="1109"/>
    </location>
</feature>
<dbReference type="InterPro" id="IPR019775">
    <property type="entry name" value="WD40_repeat_CS"/>
</dbReference>
<dbReference type="PROSITE" id="PS50082">
    <property type="entry name" value="WD_REPEATS_2"/>
    <property type="match status" value="6"/>
</dbReference>
<dbReference type="InterPro" id="IPR011992">
    <property type="entry name" value="EF-hand-dom_pair"/>
</dbReference>
<protein>
    <submittedName>
        <fullName evidence="8">WD repeat-containing protein on Y chromosome-like isoform X1</fullName>
    </submittedName>
</protein>
<keyword evidence="1 4" id="KW-0853">WD repeat</keyword>
<feature type="repeat" description="WD" evidence="4">
    <location>
        <begin position="688"/>
        <end position="729"/>
    </location>
</feature>
<reference evidence="8" key="1">
    <citation type="submission" date="2025-08" db="UniProtKB">
        <authorList>
            <consortium name="RefSeq"/>
        </authorList>
    </citation>
    <scope>IDENTIFICATION</scope>
    <source>
        <tissue evidence="8">Gonad</tissue>
    </source>
</reference>
<dbReference type="AlphaFoldDB" id="A0A6P4ZTV9"/>
<dbReference type="OrthoDB" id="75172at2759"/>
<gene>
    <name evidence="8" type="primary">LOC109477534</name>
</gene>
<dbReference type="CDD" id="cd00051">
    <property type="entry name" value="EFh"/>
    <property type="match status" value="1"/>
</dbReference>
<dbReference type="GeneID" id="109477534"/>
<dbReference type="Pfam" id="PF00400">
    <property type="entry name" value="WD40"/>
    <property type="match status" value="6"/>
</dbReference>
<proteinExistence type="predicted"/>
<dbReference type="PROSITE" id="PS50222">
    <property type="entry name" value="EF_HAND_2"/>
    <property type="match status" value="2"/>
</dbReference>
<feature type="region of interest" description="Disordered" evidence="5">
    <location>
        <begin position="1"/>
        <end position="38"/>
    </location>
</feature>
<feature type="repeat" description="WD" evidence="4">
    <location>
        <begin position="600"/>
        <end position="641"/>
    </location>
</feature>
<dbReference type="InterPro" id="IPR015943">
    <property type="entry name" value="WD40/YVTN_repeat-like_dom_sf"/>
</dbReference>
<dbReference type="InterPro" id="IPR051242">
    <property type="entry name" value="WD-EF-hand_domain"/>
</dbReference>
<evidence type="ECO:0000256" key="4">
    <source>
        <dbReference type="PROSITE-ProRule" id="PRU00221"/>
    </source>
</evidence>
<dbReference type="InterPro" id="IPR002048">
    <property type="entry name" value="EF_hand_dom"/>
</dbReference>
<feature type="repeat" description="WD" evidence="4">
    <location>
        <begin position="739"/>
        <end position="773"/>
    </location>
</feature>
<dbReference type="Gene3D" id="2.130.10.10">
    <property type="entry name" value="YVTN repeat-like/Quinoprotein amine dehydrogenase"/>
    <property type="match status" value="3"/>
</dbReference>
<evidence type="ECO:0000256" key="5">
    <source>
        <dbReference type="SAM" id="MobiDB-lite"/>
    </source>
</evidence>
<dbReference type="RefSeq" id="XP_019634387.1">
    <property type="nucleotide sequence ID" value="XM_019778828.1"/>
</dbReference>
<evidence type="ECO:0000259" key="6">
    <source>
        <dbReference type="PROSITE" id="PS50222"/>
    </source>
</evidence>
<organism evidence="7 8">
    <name type="scientific">Branchiostoma belcheri</name>
    <name type="common">Amphioxus</name>
    <dbReference type="NCBI Taxonomy" id="7741"/>
    <lineage>
        <taxon>Eukaryota</taxon>
        <taxon>Metazoa</taxon>
        <taxon>Chordata</taxon>
        <taxon>Cephalochordata</taxon>
        <taxon>Leptocardii</taxon>
        <taxon>Amphioxiformes</taxon>
        <taxon>Branchiostomatidae</taxon>
        <taxon>Branchiostoma</taxon>
    </lineage>
</organism>
<dbReference type="KEGG" id="bbel:109477534"/>
<feature type="repeat" description="WD" evidence="4">
    <location>
        <begin position="564"/>
        <end position="589"/>
    </location>
</feature>
<keyword evidence="7" id="KW-1185">Reference proteome</keyword>
<evidence type="ECO:0000313" key="7">
    <source>
        <dbReference type="Proteomes" id="UP000515135"/>
    </source>
</evidence>
<dbReference type="PROSITE" id="PS00018">
    <property type="entry name" value="EF_HAND_1"/>
    <property type="match status" value="2"/>
</dbReference>
<feature type="repeat" description="WD" evidence="4">
    <location>
        <begin position="997"/>
        <end position="1031"/>
    </location>
</feature>
<dbReference type="CDD" id="cd00200">
    <property type="entry name" value="WD40"/>
    <property type="match status" value="1"/>
</dbReference>
<dbReference type="SMART" id="SM00320">
    <property type="entry name" value="WD40"/>
    <property type="match status" value="10"/>
</dbReference>
<dbReference type="Proteomes" id="UP000515135">
    <property type="component" value="Unplaced"/>
</dbReference>
<dbReference type="PANTHER" id="PTHR44324:SF4">
    <property type="entry name" value="WD40 REPEAT DOMAIN 95"/>
    <property type="match status" value="1"/>
</dbReference>
<evidence type="ECO:0000313" key="8">
    <source>
        <dbReference type="RefSeq" id="XP_019634387.1"/>
    </source>
</evidence>
<feature type="domain" description="EF-hand" evidence="6">
    <location>
        <begin position="229"/>
        <end position="254"/>
    </location>
</feature>
<dbReference type="SUPFAM" id="SSF47473">
    <property type="entry name" value="EF-hand"/>
    <property type="match status" value="1"/>
</dbReference>
<dbReference type="SUPFAM" id="SSF82171">
    <property type="entry name" value="DPP6 N-terminal domain-like"/>
    <property type="match status" value="1"/>
</dbReference>
<keyword evidence="2" id="KW-0677">Repeat</keyword>
<evidence type="ECO:0000256" key="1">
    <source>
        <dbReference type="ARBA" id="ARBA00022574"/>
    </source>
</evidence>
<sequence>MSDRKDQHVRFSSSSSHRTDFSGSTDRGTSQDEDRRRIEYDQLTRLLGLDHKKKDKRRGLVTQGERKLLANLADPRPAKMPTDGSKIRPSTAHGKIQSQRVMGLFEDSGRPQTAAPSGYGDGTASRATLAASPSRQGRAPTARPRVAQVQQPKGARRLTVGAVDGIGYQEAAHRIQVPANQGQVMKIEERISLEHLHKLKYYFENYRADRARQGFPIPLRTRRKVSWRREADTDGSGALNLEEFKQVLKNCLGIRGRNEEQIVALFMKIDSSSDGEIAWDEFCTYMQLEYAEKEEAVLRDKDVAFHLPAAMGSTPHREPIVKVSHTPDNTFMALGQDGMVTFWSPNLDLKRTRAVVTEQQQSTRIKNKWITDFVLMTQYNKFMIGTGDREIQFYELSNFEPYCQISGFETVPLKLDYCPTGPAECLVLFGDSEGCVNIVVIQNTGETLRTWKKYPKTEGIASVNIEVVANGAFTKYIRWKVHRDWVGQLRYYDDIRSVISCSNHANSALVIGCVSGSTHVEQQLKEISHDKSTASKSKMPSLTYTQTRKRLDTDETVFKIYKGVKTFDFSKEKNLIVTGGMDRIVRTWNPYVPSKPTGMLRGHNAPIFHLHISAEENRIFSVSTDKTVKVWDTADQSCLITVTAKSHKIRGDLMCCHYSPLAKSLAMVTDQLALLQLKMKSSLNADIVLSHKEAVQCCKYNSSFKQVISCSDASVVKVWDFETGTQIFEFSGAHGDKPVTCMTFDSTERRLITGGRDGVLRIWNFNNGHCLKSLIKENSEEVTDCCYVELLRNRYVVSVGWDHRINIYADAAEDFHHYQSPLPKWTDDVAHGHKDDILSVASCPPNLLATSAYDGKVIVWNMVSGHIYCHLVSPELRNKSCSSSDDEDDNKLKQDTSDLSIKKVVFLKSRAGKKDAAQLIASGPKGQIHFWNIFQGGHLYGLVNGSKKQGTVTAMILNASDTVLYTADSLGFVYVWDVDGFCEDGEAPIPPALIRDWRAHIQSITGMDLIEEHNIVITCALDCTVRVWTLEGNFVGTFGQPDPWDIYNPSTYSHPMVPYDVLVDPLSMPSHPVIDRRMSVADVVHADSMEGSEAGDDDDALHTRPHTAPNFSTLHTELFVGDDEIAEELKRQPFGKAIGKRLRHEKMMNAPNKFKDHGGPNAYQSLQCYDLADTPEIIPPNPSAEIDDPFADILD</sequence>
<feature type="domain" description="EF-hand" evidence="6">
    <location>
        <begin position="257"/>
        <end position="292"/>
    </location>
</feature>
<name>A0A6P4ZTV9_BRABE</name>
<dbReference type="PROSITE" id="PS00678">
    <property type="entry name" value="WD_REPEATS_1"/>
    <property type="match status" value="2"/>
</dbReference>
<dbReference type="InterPro" id="IPR036322">
    <property type="entry name" value="WD40_repeat_dom_sf"/>
</dbReference>
<feature type="compositionally biased region" description="Basic and acidic residues" evidence="5">
    <location>
        <begin position="29"/>
        <end position="38"/>
    </location>
</feature>
<dbReference type="InterPro" id="IPR018247">
    <property type="entry name" value="EF_Hand_1_Ca_BS"/>
</dbReference>